<evidence type="ECO:0000256" key="8">
    <source>
        <dbReference type="ARBA" id="ARBA00022825"/>
    </source>
</evidence>
<dbReference type="InterPro" id="IPR036852">
    <property type="entry name" value="Peptidase_S8/S53_dom_sf"/>
</dbReference>
<dbReference type="Pfam" id="PF00082">
    <property type="entry name" value="Peptidase_S8"/>
    <property type="match status" value="1"/>
</dbReference>
<dbReference type="EC" id="3.4.14.10" evidence="4"/>
<organism evidence="15 16">
    <name type="scientific">Sporothrix stenoceras</name>
    <dbReference type="NCBI Taxonomy" id="5173"/>
    <lineage>
        <taxon>Eukaryota</taxon>
        <taxon>Fungi</taxon>
        <taxon>Dikarya</taxon>
        <taxon>Ascomycota</taxon>
        <taxon>Pezizomycotina</taxon>
        <taxon>Sordariomycetes</taxon>
        <taxon>Sordariomycetidae</taxon>
        <taxon>Ophiostomatales</taxon>
        <taxon>Ophiostomataceae</taxon>
        <taxon>Sporothrix</taxon>
    </lineage>
</organism>
<dbReference type="PANTHER" id="PTHR14218">
    <property type="entry name" value="PROTEASE S8 TRIPEPTIDYL PEPTIDASE I CLN2"/>
    <property type="match status" value="1"/>
</dbReference>
<dbReference type="CDD" id="cd11377">
    <property type="entry name" value="Pro-peptidase_S53"/>
    <property type="match status" value="1"/>
</dbReference>
<keyword evidence="13" id="KW-0732">Signal</keyword>
<dbReference type="CDD" id="cd04056">
    <property type="entry name" value="Peptidases_S53"/>
    <property type="match status" value="1"/>
</dbReference>
<evidence type="ECO:0000256" key="11">
    <source>
        <dbReference type="PROSITE-ProRule" id="PRU01032"/>
    </source>
</evidence>
<evidence type="ECO:0000256" key="10">
    <source>
        <dbReference type="ARBA" id="ARBA00023145"/>
    </source>
</evidence>
<evidence type="ECO:0000256" key="2">
    <source>
        <dbReference type="ARBA" id="ARBA00002451"/>
    </source>
</evidence>
<evidence type="ECO:0000256" key="5">
    <source>
        <dbReference type="ARBA" id="ARBA00022670"/>
    </source>
</evidence>
<evidence type="ECO:0000256" key="6">
    <source>
        <dbReference type="ARBA" id="ARBA00022723"/>
    </source>
</evidence>
<sequence length="797" mass="86183">MLFNTLACAALVGGLALEATAGPVPAPAPDSINIGSSQMHAVLDTRAVAHHDAKHRHRSSAAHAQAHEHHTAHKHTARAHFKDLPGGVFHPTNKGAETTTKHTRRIPDTHTIHERQPKTWARRWKKTERAPADAMLPMRIGLKQRNVDDGSAHARLMAIADPTSTSYGKHMSSREVIDFFAPERTTVEAVVGWITSAGIHIDRVSQSANKQWIQFDATVAEAEELLLAEYHVYEHGETRTRDVAVGHYHVPRSVQDHIDYVLPGIRLRHDVETARKQRRRRDLDSTLEDRSTKPMHTDPTFLNSGVSSNKDTMGPTKGADFTLNKPPPMNASNCYEYVTPNCIRKQYSIPNGTTATPGNELGIFEGLNQHYSKSDLDDYFKVISPNIPKGTYPIARLIDGATADTMPATAGGEAELDFQAAMPLIYPQQAVLFQVDDERIQANMTMGNTPYLGFWNTFFDAIDGSYCTFSAFGETGNCVKPECLDPSYPDNLPGGYNGTLQCGVYEPTNVISISYGGGEADLPAYYWKRQCTEILKLGLQGVTVVISSGDDGVASGAYDGGNYDGCGGEGQIFYPSSEATCPYVLAVGGTEFDLAEPITPPSSTNGTGNYTSPSGTSSTHIPKLTERATSRFGSGGGFSNYFPQPSYQAFSVANYFSQVELDFTGYYDMGNGSFSGAGDGVYHMGGRGYPDVSAIGDHYVTVINGAWATIGGTSLAAPVWASVLTLLNEERLAQGKSTVGFVNPTLYQHPEVFNDITSGSNPGCGTDGFPAAEGWDPVTGLGSPDYPKLLALFKNLP</sequence>
<feature type="chain" id="PRO_5045441649" description="tripeptidyl-peptidase II" evidence="13">
    <location>
        <begin position="22"/>
        <end position="797"/>
    </location>
</feature>
<comment type="cofactor">
    <cofactor evidence="11">
        <name>Ca(2+)</name>
        <dbReference type="ChEBI" id="CHEBI:29108"/>
    </cofactor>
    <text evidence="11">Binds 1 Ca(2+) ion per subunit.</text>
</comment>
<comment type="function">
    <text evidence="2">Secreted tripeptidyl-peptidase which degrades proteins at acidic pHs and is involved in virulence.</text>
</comment>
<name>A0ABR3ZQQ5_9PEZI</name>
<keyword evidence="7 11" id="KW-0378">Hydrolase</keyword>
<keyword evidence="8 11" id="KW-0720">Serine protease</keyword>
<evidence type="ECO:0000313" key="16">
    <source>
        <dbReference type="Proteomes" id="UP001583186"/>
    </source>
</evidence>
<evidence type="ECO:0000256" key="3">
    <source>
        <dbReference type="ARBA" id="ARBA00004239"/>
    </source>
</evidence>
<feature type="binding site" evidence="11">
    <location>
        <position position="756"/>
    </location>
    <ligand>
        <name>Ca(2+)</name>
        <dbReference type="ChEBI" id="CHEBI:29108"/>
    </ligand>
</feature>
<evidence type="ECO:0000256" key="13">
    <source>
        <dbReference type="SAM" id="SignalP"/>
    </source>
</evidence>
<comment type="catalytic activity">
    <reaction evidence="1">
        <text>Release of an N-terminal tripeptide from a polypeptide.</text>
        <dbReference type="EC" id="3.4.14.10"/>
    </reaction>
</comment>
<evidence type="ECO:0000256" key="4">
    <source>
        <dbReference type="ARBA" id="ARBA00012462"/>
    </source>
</evidence>
<dbReference type="EMBL" id="JAWCUI010000005">
    <property type="protein sequence ID" value="KAL1902502.1"/>
    <property type="molecule type" value="Genomic_DNA"/>
</dbReference>
<evidence type="ECO:0000256" key="9">
    <source>
        <dbReference type="ARBA" id="ARBA00022837"/>
    </source>
</evidence>
<feature type="binding site" evidence="11">
    <location>
        <position position="776"/>
    </location>
    <ligand>
        <name>Ca(2+)</name>
        <dbReference type="ChEBI" id="CHEBI:29108"/>
    </ligand>
</feature>
<feature type="binding site" evidence="11">
    <location>
        <position position="774"/>
    </location>
    <ligand>
        <name>Ca(2+)</name>
        <dbReference type="ChEBI" id="CHEBI:29108"/>
    </ligand>
</feature>
<dbReference type="SUPFAM" id="SSF54897">
    <property type="entry name" value="Protease propeptides/inhibitors"/>
    <property type="match status" value="1"/>
</dbReference>
<gene>
    <name evidence="15" type="ORF">Sste5346_001483</name>
</gene>
<dbReference type="InterPro" id="IPR000209">
    <property type="entry name" value="Peptidase_S8/S53_dom"/>
</dbReference>
<keyword evidence="9 11" id="KW-0106">Calcium</keyword>
<feature type="region of interest" description="Disordered" evidence="12">
    <location>
        <begin position="599"/>
        <end position="621"/>
    </location>
</feature>
<dbReference type="InterPro" id="IPR050819">
    <property type="entry name" value="Tripeptidyl-peptidase_I"/>
</dbReference>
<dbReference type="Pfam" id="PF09286">
    <property type="entry name" value="Pro-kuma_activ"/>
    <property type="match status" value="1"/>
</dbReference>
<evidence type="ECO:0000256" key="12">
    <source>
        <dbReference type="SAM" id="MobiDB-lite"/>
    </source>
</evidence>
<keyword evidence="5 11" id="KW-0645">Protease</keyword>
<feature type="active site" description="Charge relay system" evidence="11">
    <location>
        <position position="413"/>
    </location>
</feature>
<evidence type="ECO:0000259" key="14">
    <source>
        <dbReference type="PROSITE" id="PS51695"/>
    </source>
</evidence>
<evidence type="ECO:0000256" key="1">
    <source>
        <dbReference type="ARBA" id="ARBA00001910"/>
    </source>
</evidence>
<feature type="compositionally biased region" description="Polar residues" evidence="12">
    <location>
        <begin position="601"/>
        <end position="620"/>
    </location>
</feature>
<keyword evidence="10" id="KW-0865">Zymogen</keyword>
<keyword evidence="16" id="KW-1185">Reference proteome</keyword>
<dbReference type="PANTHER" id="PTHR14218:SF19">
    <property type="entry name" value="SERINE PROTEASE AORO, PUTATIVE (AFU_ORTHOLOGUE AFUA_6G10250)-RELATED"/>
    <property type="match status" value="1"/>
</dbReference>
<dbReference type="InterPro" id="IPR015366">
    <property type="entry name" value="S53_propep"/>
</dbReference>
<dbReference type="Gene3D" id="3.40.50.200">
    <property type="entry name" value="Peptidase S8/S53 domain"/>
    <property type="match status" value="1"/>
</dbReference>
<evidence type="ECO:0000256" key="7">
    <source>
        <dbReference type="ARBA" id="ARBA00022801"/>
    </source>
</evidence>
<protein>
    <recommendedName>
        <fullName evidence="4">tripeptidyl-peptidase II</fullName>
        <ecNumber evidence="4">3.4.14.10</ecNumber>
    </recommendedName>
</protein>
<feature type="domain" description="Peptidase S53" evidence="14">
    <location>
        <begin position="337"/>
        <end position="796"/>
    </location>
</feature>
<feature type="active site" description="Charge relay system" evidence="11">
    <location>
        <position position="417"/>
    </location>
</feature>
<feature type="signal peptide" evidence="13">
    <location>
        <begin position="1"/>
        <end position="21"/>
    </location>
</feature>
<dbReference type="InterPro" id="IPR030400">
    <property type="entry name" value="Sedolisin_dom"/>
</dbReference>
<feature type="compositionally biased region" description="Basic residues" evidence="12">
    <location>
        <begin position="70"/>
        <end position="79"/>
    </location>
</feature>
<comment type="caution">
    <text evidence="15">The sequence shown here is derived from an EMBL/GenBank/DDBJ whole genome shotgun (WGS) entry which is preliminary data.</text>
</comment>
<comment type="subcellular location">
    <subcellularLocation>
        <location evidence="3">Secreted</location>
        <location evidence="3">Extracellular space</location>
    </subcellularLocation>
</comment>
<feature type="binding site" evidence="11">
    <location>
        <position position="755"/>
    </location>
    <ligand>
        <name>Ca(2+)</name>
        <dbReference type="ChEBI" id="CHEBI:29108"/>
    </ligand>
</feature>
<proteinExistence type="predicted"/>
<feature type="region of interest" description="Disordered" evidence="12">
    <location>
        <begin position="273"/>
        <end position="324"/>
    </location>
</feature>
<dbReference type="SUPFAM" id="SSF52743">
    <property type="entry name" value="Subtilisin-like"/>
    <property type="match status" value="1"/>
</dbReference>
<feature type="compositionally biased region" description="Polar residues" evidence="12">
    <location>
        <begin position="300"/>
        <end position="311"/>
    </location>
</feature>
<feature type="compositionally biased region" description="Basic and acidic residues" evidence="12">
    <location>
        <begin position="273"/>
        <end position="296"/>
    </location>
</feature>
<feature type="region of interest" description="Disordered" evidence="12">
    <location>
        <begin position="58"/>
        <end position="104"/>
    </location>
</feature>
<dbReference type="Proteomes" id="UP001583186">
    <property type="component" value="Unassembled WGS sequence"/>
</dbReference>
<dbReference type="SMART" id="SM00944">
    <property type="entry name" value="Pro-kuma_activ"/>
    <property type="match status" value="1"/>
</dbReference>
<evidence type="ECO:0000313" key="15">
    <source>
        <dbReference type="EMBL" id="KAL1902502.1"/>
    </source>
</evidence>
<reference evidence="15 16" key="1">
    <citation type="journal article" date="2024" name="IMA Fungus">
        <title>IMA Genome - F19 : A genome assembly and annotation guide to empower mycologists, including annotated draft genome sequences of Ceratocystis pirilliformis, Diaporthe australafricana, Fusarium ophioides, Paecilomyces lecythidis, and Sporothrix stenoceras.</title>
        <authorList>
            <person name="Aylward J."/>
            <person name="Wilson A.M."/>
            <person name="Visagie C.M."/>
            <person name="Spraker J."/>
            <person name="Barnes I."/>
            <person name="Buitendag C."/>
            <person name="Ceriani C."/>
            <person name="Del Mar Angel L."/>
            <person name="du Plessis D."/>
            <person name="Fuchs T."/>
            <person name="Gasser K."/>
            <person name="Kramer D."/>
            <person name="Li W."/>
            <person name="Munsamy K."/>
            <person name="Piso A."/>
            <person name="Price J.L."/>
            <person name="Sonnekus B."/>
            <person name="Thomas C."/>
            <person name="van der Nest A."/>
            <person name="van Dijk A."/>
            <person name="van Heerden A."/>
            <person name="van Vuuren N."/>
            <person name="Yilmaz N."/>
            <person name="Duong T.A."/>
            <person name="van der Merwe N.A."/>
            <person name="Wingfield M.J."/>
            <person name="Wingfield B.D."/>
        </authorList>
    </citation>
    <scope>NUCLEOTIDE SEQUENCE [LARGE SCALE GENOMIC DNA]</scope>
    <source>
        <strain evidence="15 16">CMW 5346</strain>
    </source>
</reference>
<dbReference type="PROSITE" id="PS51695">
    <property type="entry name" value="SEDOLISIN"/>
    <property type="match status" value="1"/>
</dbReference>
<feature type="active site" description="Charge relay system" evidence="11">
    <location>
        <position position="714"/>
    </location>
</feature>
<keyword evidence="6 11" id="KW-0479">Metal-binding</keyword>
<accession>A0ABR3ZQQ5</accession>